<organism evidence="1">
    <name type="scientific">mine drainage metagenome</name>
    <dbReference type="NCBI Taxonomy" id="410659"/>
    <lineage>
        <taxon>unclassified sequences</taxon>
        <taxon>metagenomes</taxon>
        <taxon>ecological metagenomes</taxon>
    </lineage>
</organism>
<sequence>MHAVNIGPYLHFFAADTSPDQGCGIVAAAPPKVINLAETVTADIPLGDEYVIIRVLVEQWG</sequence>
<name>A0A1J5PZ49_9ZZZZ</name>
<dbReference type="AlphaFoldDB" id="A0A1J5PZ49"/>
<gene>
    <name evidence="1" type="ORF">GALL_494850</name>
</gene>
<reference evidence="1" key="1">
    <citation type="submission" date="2016-10" db="EMBL/GenBank/DDBJ databases">
        <title>Sequence of Gallionella enrichment culture.</title>
        <authorList>
            <person name="Poehlein A."/>
            <person name="Muehling M."/>
            <person name="Daniel R."/>
        </authorList>
    </citation>
    <scope>NUCLEOTIDE SEQUENCE</scope>
</reference>
<evidence type="ECO:0000313" key="1">
    <source>
        <dbReference type="EMBL" id="OIQ68917.1"/>
    </source>
</evidence>
<dbReference type="EMBL" id="MLJW01005024">
    <property type="protein sequence ID" value="OIQ68917.1"/>
    <property type="molecule type" value="Genomic_DNA"/>
</dbReference>
<accession>A0A1J5PZ49</accession>
<comment type="caution">
    <text evidence="1">The sequence shown here is derived from an EMBL/GenBank/DDBJ whole genome shotgun (WGS) entry which is preliminary data.</text>
</comment>
<proteinExistence type="predicted"/>
<protein>
    <submittedName>
        <fullName evidence="1">Uncharacterized protein</fullName>
    </submittedName>
</protein>